<evidence type="ECO:0000313" key="2">
    <source>
        <dbReference type="EMBL" id="MBM7085988.1"/>
    </source>
</evidence>
<dbReference type="Pfam" id="PF03883">
    <property type="entry name" value="H2O2_YaaD"/>
    <property type="match status" value="1"/>
</dbReference>
<dbReference type="EMBL" id="JAFEUO010000008">
    <property type="protein sequence ID" value="MBM7085988.1"/>
    <property type="molecule type" value="Genomic_DNA"/>
</dbReference>
<comment type="caution">
    <text evidence="2">The sequence shown here is derived from an EMBL/GenBank/DDBJ whole genome shotgun (WGS) entry which is preliminary data.</text>
</comment>
<keyword evidence="3" id="KW-1185">Reference proteome</keyword>
<name>A0ABS2JHI9_9ACTN</name>
<evidence type="ECO:0000256" key="1">
    <source>
        <dbReference type="SAM" id="MobiDB-lite"/>
    </source>
</evidence>
<reference evidence="2 3" key="1">
    <citation type="submission" date="2021-02" db="EMBL/GenBank/DDBJ databases">
        <authorList>
            <person name="Lee D.-H."/>
        </authorList>
    </citation>
    <scope>NUCLEOTIDE SEQUENCE [LARGE SCALE GENOMIC DNA]</scope>
    <source>
        <strain evidence="2 3">MMS20-R2-29</strain>
    </source>
</reference>
<gene>
    <name evidence="2" type="primary">yaaA</name>
    <name evidence="2" type="ORF">JQN84_26015</name>
</gene>
<protein>
    <submittedName>
        <fullName evidence="2">Peroxide stress protein YaaA</fullName>
    </submittedName>
</protein>
<organism evidence="2 3">
    <name type="scientific">Micromonospora humidisoli</name>
    <dbReference type="NCBI Taxonomy" id="2807622"/>
    <lineage>
        <taxon>Bacteria</taxon>
        <taxon>Bacillati</taxon>
        <taxon>Actinomycetota</taxon>
        <taxon>Actinomycetes</taxon>
        <taxon>Micromonosporales</taxon>
        <taxon>Micromonosporaceae</taxon>
        <taxon>Micromonospora</taxon>
    </lineage>
</organism>
<evidence type="ECO:0000313" key="3">
    <source>
        <dbReference type="Proteomes" id="UP000809587"/>
    </source>
</evidence>
<dbReference type="PANTHER" id="PTHR30283:SF4">
    <property type="entry name" value="PEROXIDE STRESS RESISTANCE PROTEIN YAAA"/>
    <property type="match status" value="1"/>
</dbReference>
<dbReference type="InterPro" id="IPR005583">
    <property type="entry name" value="YaaA"/>
</dbReference>
<dbReference type="PANTHER" id="PTHR30283">
    <property type="entry name" value="PEROXIDE STRESS RESPONSE PROTEIN YAAA"/>
    <property type="match status" value="1"/>
</dbReference>
<dbReference type="NCBIfam" id="NF002545">
    <property type="entry name" value="PRK02101.2-3"/>
    <property type="match status" value="1"/>
</dbReference>
<accession>A0ABS2JHI9</accession>
<dbReference type="Proteomes" id="UP000809587">
    <property type="component" value="Unassembled WGS sequence"/>
</dbReference>
<proteinExistence type="predicted"/>
<feature type="region of interest" description="Disordered" evidence="1">
    <location>
        <begin position="1"/>
        <end position="29"/>
    </location>
</feature>
<sequence length="321" mass="33421">MARCNPATGVRQRPGERPGSHPGCSAHTGPAVRVGAGAARAPSGRGTDLGPYAVPVLILLPPSEGKADTGTGRRLDLTRLSLPELTPAREEVLGALMTLSATGRSDAAADAALTALGLTAGQRGELARNARLDRAATAPAGQVYTGVLYEALGLSTLPPGALRTARRTVLVSSGLWGAVRLADRIPPYRCPIGARLPGVGALSAYWRRVLTPVLTAAAGSGPVLDLRSAAYAATWTPPAALAGRTVTVRVLHERRPGERTVVSHFNKATKGRLVRDLLLAGARPRTATALIAALRDLKYPVEEQPVTAGRPRQIDVVVTEL</sequence>